<proteinExistence type="predicted"/>
<dbReference type="Gene3D" id="3.40.50.80">
    <property type="entry name" value="Nucleotide-binding domain of ferredoxin-NADP reductase (FNR) module"/>
    <property type="match status" value="1"/>
</dbReference>
<dbReference type="InterPro" id="IPR001433">
    <property type="entry name" value="OxRdtase_FAD/NAD-bd"/>
</dbReference>
<dbReference type="InterPro" id="IPR011576">
    <property type="entry name" value="Pyridox_Oxase_N"/>
</dbReference>
<dbReference type="Gene3D" id="2.40.30.10">
    <property type="entry name" value="Translation factors"/>
    <property type="match status" value="1"/>
</dbReference>
<evidence type="ECO:0000256" key="1">
    <source>
        <dbReference type="SAM" id="MobiDB-lite"/>
    </source>
</evidence>
<dbReference type="Pfam" id="PF00970">
    <property type="entry name" value="FAD_binding_6"/>
    <property type="match status" value="1"/>
</dbReference>
<dbReference type="SUPFAM" id="SSF50475">
    <property type="entry name" value="FMN-binding split barrel"/>
    <property type="match status" value="1"/>
</dbReference>
<dbReference type="Proteomes" id="UP000193228">
    <property type="component" value="Unassembled WGS sequence"/>
</dbReference>
<dbReference type="PANTHER" id="PTHR42815">
    <property type="entry name" value="FAD-BINDING, PUTATIVE (AFU_ORTHOLOGUE AFUA_6G07600)-RELATED"/>
    <property type="match status" value="1"/>
</dbReference>
<evidence type="ECO:0008006" key="6">
    <source>
        <dbReference type="Google" id="ProtNLM"/>
    </source>
</evidence>
<keyword evidence="5" id="KW-1185">Reference proteome</keyword>
<dbReference type="GO" id="GO:0016491">
    <property type="term" value="F:oxidoreductase activity"/>
    <property type="evidence" value="ECO:0007669"/>
    <property type="project" value="InterPro"/>
</dbReference>
<feature type="domain" description="2Fe-2S ferredoxin-type" evidence="2">
    <location>
        <begin position="600"/>
        <end position="683"/>
    </location>
</feature>
<gene>
    <name evidence="4" type="ORF">SAMN06265784_105101</name>
</gene>
<dbReference type="PRINTS" id="PR00410">
    <property type="entry name" value="PHEHYDRXLASE"/>
</dbReference>
<dbReference type="Gene3D" id="2.30.110.10">
    <property type="entry name" value="Electron Transport, Fmn-binding Protein, Chain A"/>
    <property type="match status" value="1"/>
</dbReference>
<name>A0A1X7L7H2_9BURK</name>
<dbReference type="Pfam" id="PF00111">
    <property type="entry name" value="Fer2"/>
    <property type="match status" value="1"/>
</dbReference>
<dbReference type="CDD" id="cd06184">
    <property type="entry name" value="flavohem_like_fad_nad_binding"/>
    <property type="match status" value="1"/>
</dbReference>
<accession>A0A1X7L7H2</accession>
<dbReference type="InterPro" id="IPR017938">
    <property type="entry name" value="Riboflavin_synthase-like_b-brl"/>
</dbReference>
<feature type="domain" description="FAD-binding FR-type" evidence="3">
    <location>
        <begin position="339"/>
        <end position="445"/>
    </location>
</feature>
<dbReference type="InterPro" id="IPR012675">
    <property type="entry name" value="Beta-grasp_dom_sf"/>
</dbReference>
<dbReference type="AlphaFoldDB" id="A0A1X7L7H2"/>
<evidence type="ECO:0000313" key="5">
    <source>
        <dbReference type="Proteomes" id="UP000193228"/>
    </source>
</evidence>
<dbReference type="InterPro" id="IPR006058">
    <property type="entry name" value="2Fe2S_fd_BS"/>
</dbReference>
<dbReference type="SUPFAM" id="SSF52343">
    <property type="entry name" value="Ferredoxin reductase-like, C-terminal NADP-linked domain"/>
    <property type="match status" value="1"/>
</dbReference>
<evidence type="ECO:0000313" key="4">
    <source>
        <dbReference type="EMBL" id="SMG49119.1"/>
    </source>
</evidence>
<dbReference type="InterPro" id="IPR012349">
    <property type="entry name" value="Split_barrel_FMN-bd"/>
</dbReference>
<organism evidence="4 5">
    <name type="scientific">Paraburkholderia susongensis</name>
    <dbReference type="NCBI Taxonomy" id="1515439"/>
    <lineage>
        <taxon>Bacteria</taxon>
        <taxon>Pseudomonadati</taxon>
        <taxon>Pseudomonadota</taxon>
        <taxon>Betaproteobacteria</taxon>
        <taxon>Burkholderiales</taxon>
        <taxon>Burkholderiaceae</taxon>
        <taxon>Paraburkholderia</taxon>
    </lineage>
</organism>
<dbReference type="Gene3D" id="3.10.20.30">
    <property type="match status" value="1"/>
</dbReference>
<reference evidence="5" key="1">
    <citation type="submission" date="2017-04" db="EMBL/GenBank/DDBJ databases">
        <authorList>
            <person name="Varghese N."/>
            <person name="Submissions S."/>
        </authorList>
    </citation>
    <scope>NUCLEOTIDE SEQUENCE [LARGE SCALE GENOMIC DNA]</scope>
    <source>
        <strain evidence="5">LMG 29540</strain>
    </source>
</reference>
<dbReference type="SUPFAM" id="SSF63380">
    <property type="entry name" value="Riboflavin synthase domain-like"/>
    <property type="match status" value="1"/>
</dbReference>
<dbReference type="SUPFAM" id="SSF54292">
    <property type="entry name" value="2Fe-2S ferredoxin-like"/>
    <property type="match status" value="1"/>
</dbReference>
<dbReference type="Pfam" id="PF01243">
    <property type="entry name" value="PNPOx_N"/>
    <property type="match status" value="1"/>
</dbReference>
<dbReference type="InterPro" id="IPR036010">
    <property type="entry name" value="2Fe-2S_ferredoxin-like_sf"/>
</dbReference>
<dbReference type="GO" id="GO:0051537">
    <property type="term" value="F:2 iron, 2 sulfur cluster binding"/>
    <property type="evidence" value="ECO:0007669"/>
    <property type="project" value="InterPro"/>
</dbReference>
<dbReference type="InterPro" id="IPR001041">
    <property type="entry name" value="2Fe-2S_ferredoxin-type"/>
</dbReference>
<dbReference type="RefSeq" id="WP_244196044.1">
    <property type="nucleotide sequence ID" value="NZ_FXAT01000005.1"/>
</dbReference>
<dbReference type="CDD" id="cd00207">
    <property type="entry name" value="fer2"/>
    <property type="match status" value="1"/>
</dbReference>
<dbReference type="InterPro" id="IPR017927">
    <property type="entry name" value="FAD-bd_FR_type"/>
</dbReference>
<dbReference type="PROSITE" id="PS00197">
    <property type="entry name" value="2FE2S_FER_1"/>
    <property type="match status" value="1"/>
</dbReference>
<dbReference type="PROSITE" id="PS51085">
    <property type="entry name" value="2FE2S_FER_2"/>
    <property type="match status" value="1"/>
</dbReference>
<feature type="region of interest" description="Disordered" evidence="1">
    <location>
        <begin position="321"/>
        <end position="340"/>
    </location>
</feature>
<dbReference type="InterPro" id="IPR039261">
    <property type="entry name" value="FNR_nucleotide-bd"/>
</dbReference>
<dbReference type="EMBL" id="FXAT01000005">
    <property type="protein sequence ID" value="SMG49119.1"/>
    <property type="molecule type" value="Genomic_DNA"/>
</dbReference>
<dbReference type="PROSITE" id="PS51384">
    <property type="entry name" value="FAD_FR"/>
    <property type="match status" value="1"/>
</dbReference>
<evidence type="ECO:0000259" key="2">
    <source>
        <dbReference type="PROSITE" id="PS51085"/>
    </source>
</evidence>
<dbReference type="InterPro" id="IPR008333">
    <property type="entry name" value="Cbr1-like_FAD-bd_dom"/>
</dbReference>
<dbReference type="Pfam" id="PF00175">
    <property type="entry name" value="NAD_binding_1"/>
    <property type="match status" value="1"/>
</dbReference>
<dbReference type="PANTHER" id="PTHR42815:SF2">
    <property type="entry name" value="FAD-BINDING, PUTATIVE (AFU_ORTHOLOGUE AFUA_6G07600)-RELATED"/>
    <property type="match status" value="1"/>
</dbReference>
<evidence type="ECO:0000259" key="3">
    <source>
        <dbReference type="PROSITE" id="PS51384"/>
    </source>
</evidence>
<protein>
    <recommendedName>
        <fullName evidence="6">Pyridoxamine 5'-phosphate oxidase</fullName>
    </recommendedName>
</protein>
<dbReference type="STRING" id="1515439.SAMN06265784_105101"/>
<sequence>MTRLPEPNPYRAIGPFHDGEREAQLRAGVADVALASGSRGIRDYMPDQHRAFFAMLPFMVFGGVDASGQPWATLRANTAGFVSTPDSRTMRVDGGVLPGDPLAGSWVPGARIGGLGIQPHTRRRNRVNGVIEAVDGGVVTLAVKQSFGNCAKYINAREPAFAGDTLADATVEHADALSEEDRSLIARADVFFIATANLDDAVGAASGVDVSHRGGAPGFVRIDDERTLTTPDFSGNNFFNTIGNLLHDPRAGLLFVDFARGDLLYLAVRAEVNWDGPEVAQFPMAQRLVRFHLDEARRVRRALPLRWSAVEYAPQFEQASAESLPSAAAQPTPKNADGPSWRTLRVVDVRDESPTIRSFHLEPVDSQPLAPFEAGQYLPLRVVIPGSDKPAMRTYTLSAADDAAHPARYRISVKRDGVVSRWLHEHARTGSLIDTLAPRGSFKLDARSPRAIVLAAAGIGITPMLAMLDAARVLEPKRPIHVFHGTRGEHERPFAAALLEIERAHPNVSVYLFDSAAHDDSPNGDRLAGRVNVDALRRLLPFDDYDFYLCGPEAFMRDLYDGLRALNIADERIRFESFGPSSLKRVPDRTLVGREATKGIPVTFARTKKTVHWQPQQGSLLDTAEHCGARAASNCRAGMCGTCTARVLDGAVEYDEPPDFHVEPGYALICVGHPAAAGVTLDL</sequence>